<accession>A0A9Q3WLP6</accession>
<reference evidence="4" key="1">
    <citation type="journal article" date="2021" name="Environ. Microbiol.">
        <title>Cryptic niche differentiation of novel sediment ecotypes of Rugeria pomeroyi correlates with nitrate respiration.</title>
        <authorList>
            <person name="Lin X."/>
            <person name="McNichol J."/>
            <person name="Chu X."/>
            <person name="Qian Y."/>
            <person name="Luo H."/>
        </authorList>
    </citation>
    <scope>NUCLEOTIDE SEQUENCE</scope>
    <source>
        <strain evidence="4">SZCCDBB064</strain>
    </source>
</reference>
<comment type="similarity">
    <text evidence="1">Belongs to the peptidase M81 family.</text>
</comment>
<dbReference type="AlphaFoldDB" id="A0A9Q3WLP6"/>
<evidence type="ECO:0000313" key="4">
    <source>
        <dbReference type="EMBL" id="MCE8538105.1"/>
    </source>
</evidence>
<dbReference type="InterPro" id="IPR010799">
    <property type="entry name" value="MlrC_C"/>
</dbReference>
<keyword evidence="1" id="KW-0378">Hydrolase</keyword>
<evidence type="ECO:0000256" key="1">
    <source>
        <dbReference type="PIRNR" id="PIRNR012702"/>
    </source>
</evidence>
<keyword evidence="1" id="KW-0645">Protease</keyword>
<gene>
    <name evidence="4" type="ORF">KBY27_11635</name>
</gene>
<keyword evidence="1" id="KW-0482">Metalloprotease</keyword>
<dbReference type="Pfam" id="PF07364">
    <property type="entry name" value="DUF1485"/>
    <property type="match status" value="1"/>
</dbReference>
<keyword evidence="1" id="KW-0479">Metal-binding</keyword>
<protein>
    <recommendedName>
        <fullName evidence="1">Microcystinase C</fullName>
        <shortName evidence="1">MlrC</shortName>
    </recommendedName>
</protein>
<dbReference type="Proteomes" id="UP000813672">
    <property type="component" value="Unassembled WGS sequence"/>
</dbReference>
<evidence type="ECO:0000259" key="2">
    <source>
        <dbReference type="Pfam" id="PF07171"/>
    </source>
</evidence>
<comment type="cofactor">
    <cofactor evidence="1">
        <name>Zn(2+)</name>
        <dbReference type="ChEBI" id="CHEBI:29105"/>
    </cofactor>
    <text evidence="1">Binds 1 zinc ion per subunit.</text>
</comment>
<name>A0A9Q3WLP6_9RHOB</name>
<dbReference type="Pfam" id="PF07171">
    <property type="entry name" value="MlrC_C"/>
    <property type="match status" value="1"/>
</dbReference>
<dbReference type="GO" id="GO:0008237">
    <property type="term" value="F:metallopeptidase activity"/>
    <property type="evidence" value="ECO:0007669"/>
    <property type="project" value="UniProtKB-KW"/>
</dbReference>
<feature type="domain" description="Microcystin LR degradation protein MlrC N-terminal" evidence="3">
    <location>
        <begin position="3"/>
        <end position="284"/>
    </location>
</feature>
<feature type="domain" description="Microcystin LR degradation protein MlrC C-terminal" evidence="2">
    <location>
        <begin position="295"/>
        <end position="467"/>
    </location>
</feature>
<proteinExistence type="inferred from homology"/>
<dbReference type="GO" id="GO:0046872">
    <property type="term" value="F:metal ion binding"/>
    <property type="evidence" value="ECO:0007669"/>
    <property type="project" value="UniProtKB-KW"/>
</dbReference>
<evidence type="ECO:0000313" key="5">
    <source>
        <dbReference type="Proteomes" id="UP000813672"/>
    </source>
</evidence>
<comment type="caution">
    <text evidence="4">The sequence shown here is derived from an EMBL/GenBank/DDBJ whole genome shotgun (WGS) entry which is preliminary data.</text>
</comment>
<dbReference type="InterPro" id="IPR015995">
    <property type="entry name" value="MlrC_N"/>
</dbReference>
<dbReference type="InterPro" id="IPR009197">
    <property type="entry name" value="MlrC"/>
</dbReference>
<dbReference type="RefSeq" id="WP_234219902.1">
    <property type="nucleotide sequence ID" value="NZ_JAGQAF010000006.1"/>
</dbReference>
<evidence type="ECO:0000259" key="3">
    <source>
        <dbReference type="Pfam" id="PF07364"/>
    </source>
</evidence>
<organism evidence="4 5">
    <name type="scientific">Ruegeria pomeroyi</name>
    <dbReference type="NCBI Taxonomy" id="89184"/>
    <lineage>
        <taxon>Bacteria</taxon>
        <taxon>Pseudomonadati</taxon>
        <taxon>Pseudomonadota</taxon>
        <taxon>Alphaproteobacteria</taxon>
        <taxon>Rhodobacterales</taxon>
        <taxon>Roseobacteraceae</taxon>
        <taxon>Ruegeria</taxon>
    </lineage>
</organism>
<dbReference type="PIRSF" id="PIRSF012702">
    <property type="entry name" value="UCP012702"/>
    <property type="match status" value="1"/>
</dbReference>
<dbReference type="GO" id="GO:0006508">
    <property type="term" value="P:proteolysis"/>
    <property type="evidence" value="ECO:0007669"/>
    <property type="project" value="UniProtKB-KW"/>
</dbReference>
<dbReference type="EMBL" id="JAGQAF010000006">
    <property type="protein sequence ID" value="MCE8538105.1"/>
    <property type="molecule type" value="Genomic_DNA"/>
</dbReference>
<sequence length="482" mass="52374">MKLMIASLVTETNTFSPIPTGKLAFEAGLLTREGSRAEPRMHNVSLHVWRRMAKERGWKVVESLTAAAQPAGITTRIVYEGFRDEILGDLKTEQPDIFLINMHGAMIAEGYDDCEGDMMARARAILGPDKVIGLELDPHNHLTEAMLENATLIVNYKEYPHIDPAERAVELFEMAADAAAGKTRPVMRVHDCRMLSIIKTLTEPGKSFVQAMKDAEGKDNILSVSLTHGFPWGDVADVGAKMLVIADGDAEKAAQLAQTFAARLWDIRDGLRLDYPDIAAALDRVEKATAFPITLADMGDNPGGGAPSDATFFLHGVLKRGLKQVGLALFWDPVLVGMCQDAGVGAKMRVRLGGKVCEASGQALDLDVIVRGIRENMSQAVNDMSISLGTGVWLEADGVHIILSSKRAQCYSPSVFTDLGLDIADLKIMIPKSTNHFYQNFERVSAEVIHVGSPGAVTPAIASIPLTKRDGNFWPKVENPFA</sequence>
<comment type="function">
    <text evidence="1">Involved in peptidolytic degradation of cyclic heptapeptide hepatotoxin microcystin (MC).</text>
</comment>